<evidence type="ECO:0000256" key="3">
    <source>
        <dbReference type="ARBA" id="ARBA00023157"/>
    </source>
</evidence>
<dbReference type="Gene3D" id="3.55.30.10">
    <property type="entry name" value="Hsp33 domain"/>
    <property type="match status" value="1"/>
</dbReference>
<dbReference type="GO" id="GO:0044183">
    <property type="term" value="F:protein folding chaperone"/>
    <property type="evidence" value="ECO:0007669"/>
    <property type="project" value="TreeGrafter"/>
</dbReference>
<evidence type="ECO:0000313" key="6">
    <source>
        <dbReference type="EMBL" id="MBJ3777758.1"/>
    </source>
</evidence>
<dbReference type="Pfam" id="PF01430">
    <property type="entry name" value="HSP33"/>
    <property type="match status" value="1"/>
</dbReference>
<dbReference type="GO" id="GO:0005737">
    <property type="term" value="C:cytoplasm"/>
    <property type="evidence" value="ECO:0007669"/>
    <property type="project" value="InterPro"/>
</dbReference>
<dbReference type="SUPFAM" id="SSF118352">
    <property type="entry name" value="HSP33 redox switch-like"/>
    <property type="match status" value="1"/>
</dbReference>
<sequence>MASGFPLTISDGYGFPFAFDPWPQAVRDGDARAPDSHLAYRSRPLSAADTDSAVLTGGDDLVLPFSVEELDVRGRVARLGPALDSILRRHDYPPAVSRLLGEAVILNVLFATALKMEGRVIVQIQSDGPVSLLVTDFTSPDGLRGYARFDGDAVAALPEGAGLSQLVGTGSMAITVDPRTNMRRYQGVVELSGNSLEEIAHTYFTQSEQIPTTVRLAVAETLERQPGEEPRRIWRGGGVTVQFLPQALDRIVVRDIDPGDAPEGAARDERDDDDAWVEASARAQSAMDHELVDPAISAERLLLRLFHQRDVRVFDPFSLSADCHCSTERIRMMLNQFDEDDRASMVEDGVIKVTCEFCNTHYAFDPATLEAVDPTE</sequence>
<organism evidence="6 7">
    <name type="scientific">Acuticoccus mangrovi</name>
    <dbReference type="NCBI Taxonomy" id="2796142"/>
    <lineage>
        <taxon>Bacteria</taxon>
        <taxon>Pseudomonadati</taxon>
        <taxon>Pseudomonadota</taxon>
        <taxon>Alphaproteobacteria</taxon>
        <taxon>Hyphomicrobiales</taxon>
        <taxon>Amorphaceae</taxon>
        <taxon>Acuticoccus</taxon>
    </lineage>
</organism>
<protein>
    <submittedName>
        <fullName evidence="6">Hsp33 family molecular chaperone</fullName>
    </submittedName>
</protein>
<dbReference type="GO" id="GO:0042026">
    <property type="term" value="P:protein refolding"/>
    <property type="evidence" value="ECO:0007669"/>
    <property type="project" value="TreeGrafter"/>
</dbReference>
<keyword evidence="3" id="KW-1015">Disulfide bond</keyword>
<evidence type="ECO:0000256" key="2">
    <source>
        <dbReference type="ARBA" id="ARBA00022833"/>
    </source>
</evidence>
<proteinExistence type="predicted"/>
<dbReference type="InterPro" id="IPR016154">
    <property type="entry name" value="Heat_shock_Hsp33_C"/>
</dbReference>
<name>A0A934ISD5_9HYPH</name>
<dbReference type="Gene3D" id="1.10.287.480">
    <property type="entry name" value="helix hairpin bin"/>
    <property type="match status" value="1"/>
</dbReference>
<gene>
    <name evidence="6" type="ORF">JCR33_18775</name>
</gene>
<dbReference type="PANTHER" id="PTHR30111">
    <property type="entry name" value="33 KDA CHAPERONIN"/>
    <property type="match status" value="1"/>
</dbReference>
<reference evidence="6" key="1">
    <citation type="submission" date="2020-12" db="EMBL/GenBank/DDBJ databases">
        <title>Bacterial taxonomy.</title>
        <authorList>
            <person name="Pan X."/>
        </authorList>
    </citation>
    <scope>NUCLEOTIDE SEQUENCE</scope>
    <source>
        <strain evidence="6">B2012</strain>
    </source>
</reference>
<keyword evidence="1" id="KW-0963">Cytoplasm</keyword>
<dbReference type="Proteomes" id="UP000609531">
    <property type="component" value="Unassembled WGS sequence"/>
</dbReference>
<dbReference type="AlphaFoldDB" id="A0A934ISD5"/>
<comment type="caution">
    <text evidence="6">The sequence shown here is derived from an EMBL/GenBank/DDBJ whole genome shotgun (WGS) entry which is preliminary data.</text>
</comment>
<dbReference type="EMBL" id="JAEKJA010000020">
    <property type="protein sequence ID" value="MBJ3777758.1"/>
    <property type="molecule type" value="Genomic_DNA"/>
</dbReference>
<evidence type="ECO:0000313" key="7">
    <source>
        <dbReference type="Proteomes" id="UP000609531"/>
    </source>
</evidence>
<dbReference type="CDD" id="cd00498">
    <property type="entry name" value="Hsp33"/>
    <property type="match status" value="1"/>
</dbReference>
<keyword evidence="4" id="KW-0143">Chaperone</keyword>
<dbReference type="InterPro" id="IPR023212">
    <property type="entry name" value="Hsp33_helix_hairpin_bin_dom_sf"/>
</dbReference>
<dbReference type="NCBIfam" id="NF002386">
    <property type="entry name" value="PRK01402.1"/>
    <property type="match status" value="1"/>
</dbReference>
<dbReference type="InterPro" id="IPR016153">
    <property type="entry name" value="Heat_shock_Hsp33_N"/>
</dbReference>
<evidence type="ECO:0000256" key="4">
    <source>
        <dbReference type="ARBA" id="ARBA00023186"/>
    </source>
</evidence>
<keyword evidence="5" id="KW-0676">Redox-active center</keyword>
<accession>A0A934ISD5</accession>
<dbReference type="PANTHER" id="PTHR30111:SF1">
    <property type="entry name" value="33 KDA CHAPERONIN"/>
    <property type="match status" value="1"/>
</dbReference>
<keyword evidence="7" id="KW-1185">Reference proteome</keyword>
<evidence type="ECO:0000256" key="1">
    <source>
        <dbReference type="ARBA" id="ARBA00022490"/>
    </source>
</evidence>
<dbReference type="InterPro" id="IPR000397">
    <property type="entry name" value="Heat_shock_Hsp33"/>
</dbReference>
<evidence type="ECO:0000256" key="5">
    <source>
        <dbReference type="ARBA" id="ARBA00023284"/>
    </source>
</evidence>
<dbReference type="Gene3D" id="3.90.1280.10">
    <property type="entry name" value="HSP33 redox switch-like"/>
    <property type="match status" value="1"/>
</dbReference>
<dbReference type="SUPFAM" id="SSF64397">
    <property type="entry name" value="Hsp33 domain"/>
    <property type="match status" value="1"/>
</dbReference>
<keyword evidence="2" id="KW-0862">Zinc</keyword>
<dbReference type="GO" id="GO:0051082">
    <property type="term" value="F:unfolded protein binding"/>
    <property type="evidence" value="ECO:0007669"/>
    <property type="project" value="InterPro"/>
</dbReference>